<dbReference type="InterPro" id="IPR002110">
    <property type="entry name" value="Ankyrin_rpt"/>
</dbReference>
<feature type="repeat" description="ANK" evidence="1">
    <location>
        <begin position="95"/>
        <end position="122"/>
    </location>
</feature>
<dbReference type="SUPFAM" id="SSF48403">
    <property type="entry name" value="Ankyrin repeat"/>
    <property type="match status" value="1"/>
</dbReference>
<dbReference type="PANTHER" id="PTHR24121:SF16">
    <property type="entry name" value="NON-SPECIFIC SERINE_THREONINE PROTEIN KINASE"/>
    <property type="match status" value="1"/>
</dbReference>
<feature type="signal peptide" evidence="3">
    <location>
        <begin position="1"/>
        <end position="16"/>
    </location>
</feature>
<dbReference type="AlphaFoldDB" id="A0AAV1SRD9"/>
<feature type="chain" id="PRO_5043774267" evidence="3">
    <location>
        <begin position="17"/>
        <end position="301"/>
    </location>
</feature>
<evidence type="ECO:0000256" key="1">
    <source>
        <dbReference type="PROSITE-ProRule" id="PRU00023"/>
    </source>
</evidence>
<evidence type="ECO:0000256" key="2">
    <source>
        <dbReference type="SAM" id="MobiDB-lite"/>
    </source>
</evidence>
<evidence type="ECO:0000256" key="3">
    <source>
        <dbReference type="SAM" id="SignalP"/>
    </source>
</evidence>
<proteinExistence type="predicted"/>
<keyword evidence="1" id="KW-0040">ANK repeat</keyword>
<feature type="compositionally biased region" description="Basic and acidic residues" evidence="2">
    <location>
        <begin position="280"/>
        <end position="294"/>
    </location>
</feature>
<dbReference type="PROSITE" id="PS50297">
    <property type="entry name" value="ANK_REP_REGION"/>
    <property type="match status" value="1"/>
</dbReference>
<gene>
    <name evidence="4" type="ORF">DCAF_LOCUS25457</name>
</gene>
<evidence type="ECO:0000313" key="5">
    <source>
        <dbReference type="Proteomes" id="UP001314170"/>
    </source>
</evidence>
<name>A0AAV1SRD9_9ROSI</name>
<dbReference type="PANTHER" id="PTHR24121">
    <property type="entry name" value="NO MECHANORECEPTOR POTENTIAL C, ISOFORM D-RELATED"/>
    <property type="match status" value="1"/>
</dbReference>
<dbReference type="Gene3D" id="1.25.40.20">
    <property type="entry name" value="Ankyrin repeat-containing domain"/>
    <property type="match status" value="1"/>
</dbReference>
<keyword evidence="5" id="KW-1185">Reference proteome</keyword>
<keyword evidence="3" id="KW-0732">Signal</keyword>
<comment type="caution">
    <text evidence="4">The sequence shown here is derived from an EMBL/GenBank/DDBJ whole genome shotgun (WGS) entry which is preliminary data.</text>
</comment>
<evidence type="ECO:0000313" key="4">
    <source>
        <dbReference type="EMBL" id="CAK7355022.1"/>
    </source>
</evidence>
<reference evidence="4 5" key="1">
    <citation type="submission" date="2024-01" db="EMBL/GenBank/DDBJ databases">
        <authorList>
            <person name="Waweru B."/>
        </authorList>
    </citation>
    <scope>NUCLEOTIDE SEQUENCE [LARGE SCALE GENOMIC DNA]</scope>
</reference>
<feature type="region of interest" description="Disordered" evidence="2">
    <location>
        <begin position="19"/>
        <end position="44"/>
    </location>
</feature>
<dbReference type="Proteomes" id="UP001314170">
    <property type="component" value="Unassembled WGS sequence"/>
</dbReference>
<dbReference type="InterPro" id="IPR036770">
    <property type="entry name" value="Ankyrin_rpt-contain_sf"/>
</dbReference>
<dbReference type="PROSITE" id="PS50088">
    <property type="entry name" value="ANK_REPEAT"/>
    <property type="match status" value="1"/>
</dbReference>
<organism evidence="4 5">
    <name type="scientific">Dovyalis caffra</name>
    <dbReference type="NCBI Taxonomy" id="77055"/>
    <lineage>
        <taxon>Eukaryota</taxon>
        <taxon>Viridiplantae</taxon>
        <taxon>Streptophyta</taxon>
        <taxon>Embryophyta</taxon>
        <taxon>Tracheophyta</taxon>
        <taxon>Spermatophyta</taxon>
        <taxon>Magnoliopsida</taxon>
        <taxon>eudicotyledons</taxon>
        <taxon>Gunneridae</taxon>
        <taxon>Pentapetalae</taxon>
        <taxon>rosids</taxon>
        <taxon>fabids</taxon>
        <taxon>Malpighiales</taxon>
        <taxon>Salicaceae</taxon>
        <taxon>Flacourtieae</taxon>
        <taxon>Dovyalis</taxon>
    </lineage>
</organism>
<dbReference type="Pfam" id="PF12796">
    <property type="entry name" value="Ank_2"/>
    <property type="match status" value="1"/>
</dbReference>
<sequence>MIHVLLFLFLKRHFQAASPTDMDPHSDLTSSRAPSRLASRPSVSHVSSRKEYEMIDMGYIQYLPLYRAVDNGDLDATMKFLEEQPDRLTASISEDGDTALHIAVLAGHVEIVVELVNRLGADQLGIKNRKNATALNYAAIGGITRIAEDLVKKNPGLLKVPNQNDQIPVVVASIYGHKEMVRYLYSKSKKEELSPAANKKNVVMLLTTCIIDELYDIALDLLQLYPELALEKDSDGDTALDMLAQKPSGFPSGTQFAWWQQWIYNSIRVPQPLASSNSRGDIERANKGPTDRRNIVKRSIS</sequence>
<dbReference type="EMBL" id="CAWUPB010001195">
    <property type="protein sequence ID" value="CAK7355022.1"/>
    <property type="molecule type" value="Genomic_DNA"/>
</dbReference>
<accession>A0AAV1SRD9</accession>
<feature type="region of interest" description="Disordered" evidence="2">
    <location>
        <begin position="273"/>
        <end position="301"/>
    </location>
</feature>
<feature type="compositionally biased region" description="Low complexity" evidence="2">
    <location>
        <begin position="30"/>
        <end position="44"/>
    </location>
</feature>
<dbReference type="SMART" id="SM00248">
    <property type="entry name" value="ANK"/>
    <property type="match status" value="3"/>
</dbReference>
<protein>
    <submittedName>
        <fullName evidence="4">Uncharacterized protein</fullName>
    </submittedName>
</protein>